<proteinExistence type="predicted"/>
<organism evidence="1 2">
    <name type="scientific">Aquipuribacter nitratireducens</name>
    <dbReference type="NCBI Taxonomy" id="650104"/>
    <lineage>
        <taxon>Bacteria</taxon>
        <taxon>Bacillati</taxon>
        <taxon>Actinomycetota</taxon>
        <taxon>Actinomycetes</taxon>
        <taxon>Micrococcales</taxon>
        <taxon>Intrasporangiaceae</taxon>
        <taxon>Aquipuribacter</taxon>
    </lineage>
</organism>
<gene>
    <name evidence="1" type="ORF">ACFPJ6_03165</name>
</gene>
<accession>A0ABW0GJH6</accession>
<sequence length="562" mass="58723">MEAKVLEELGDEFRPRATNGTTGAPWSQVLIPYRDFSDGWDDWPPIFTPMYAMYHGAVGHTIEFPYNPRSSALSVAERHERTRLNTAIARATILGNFEYANANDEAILADQIELFRRGAAGEDSRPIDDPLAIETAAKGVFPDGTAYDHSETYAQEYPRAYVLPAGEDQRSETAASRLVEFLVDNDVEVTVAKAPVRIGGVRYEAGTYVVDMHQAKRGLANTILDEGRDVTLDFPTMYDISGWSLGDLWGATVEVVETGDLQGNQLVDVSSTVPTGSFPAGRRAGYAFTVDSVEGVAAVNALAGDGLAVGRLDDGTFVVRGDAATVREVTQGAGLDVRAASAAEVGLATPVDRLTVGLSGPADEAFALREMGFDVVPVTSALVDSGAVDLADLDALYVGSSGGNPATTLNPATLTPAGRAALTAWLADGGTVVGRGSGGAAFNAAAGLLDVTVTAARGDANGTVAVVNTPDSPVTGDAIDVSFVSSPRVFSSVGAGVRVDQELAEGEFLLSGHWIGSSAFAGQPVVVSGTAAGADVTLFGTEPLYRDHPKGMFTQVAEALWR</sequence>
<reference evidence="2" key="1">
    <citation type="journal article" date="2019" name="Int. J. Syst. Evol. Microbiol.">
        <title>The Global Catalogue of Microorganisms (GCM) 10K type strain sequencing project: providing services to taxonomists for standard genome sequencing and annotation.</title>
        <authorList>
            <consortium name="The Broad Institute Genomics Platform"/>
            <consortium name="The Broad Institute Genome Sequencing Center for Infectious Disease"/>
            <person name="Wu L."/>
            <person name="Ma J."/>
        </authorList>
    </citation>
    <scope>NUCLEOTIDE SEQUENCE [LARGE SCALE GENOMIC DNA]</scope>
    <source>
        <strain evidence="2">CCUG 43114</strain>
    </source>
</reference>
<protein>
    <submittedName>
        <fullName evidence="1">Uncharacterized protein</fullName>
    </submittedName>
</protein>
<dbReference type="EMBL" id="JBHSLD010000004">
    <property type="protein sequence ID" value="MFC5379784.1"/>
    <property type="molecule type" value="Genomic_DNA"/>
</dbReference>
<keyword evidence="2" id="KW-1185">Reference proteome</keyword>
<comment type="caution">
    <text evidence="1">The sequence shown here is derived from an EMBL/GenBank/DDBJ whole genome shotgun (WGS) entry which is preliminary data.</text>
</comment>
<dbReference type="Proteomes" id="UP001596122">
    <property type="component" value="Unassembled WGS sequence"/>
</dbReference>
<name>A0ABW0GJH6_9MICO</name>
<evidence type="ECO:0000313" key="1">
    <source>
        <dbReference type="EMBL" id="MFC5379784.1"/>
    </source>
</evidence>
<dbReference type="RefSeq" id="WP_340269009.1">
    <property type="nucleotide sequence ID" value="NZ_JBBEOG010000003.1"/>
</dbReference>
<evidence type="ECO:0000313" key="2">
    <source>
        <dbReference type="Proteomes" id="UP001596122"/>
    </source>
</evidence>